<name>A0A1W2H052_9BACT</name>
<dbReference type="SMART" id="SM00839">
    <property type="entry name" value="ELFV_dehydrog"/>
    <property type="match status" value="1"/>
</dbReference>
<dbReference type="EMBL" id="LT838813">
    <property type="protein sequence ID" value="SMD42008.1"/>
    <property type="molecule type" value="Genomic_DNA"/>
</dbReference>
<comment type="similarity">
    <text evidence="1">Belongs to the Glu/Leu/Phe/Val dehydrogenases family.</text>
</comment>
<evidence type="ECO:0000259" key="3">
    <source>
        <dbReference type="SMART" id="SM00839"/>
    </source>
</evidence>
<keyword evidence="2" id="KW-0560">Oxidoreductase</keyword>
<organism evidence="4 5">
    <name type="scientific">Aquiflexum balticum DSM 16537</name>
    <dbReference type="NCBI Taxonomy" id="758820"/>
    <lineage>
        <taxon>Bacteria</taxon>
        <taxon>Pseudomonadati</taxon>
        <taxon>Bacteroidota</taxon>
        <taxon>Cytophagia</taxon>
        <taxon>Cytophagales</taxon>
        <taxon>Cyclobacteriaceae</taxon>
        <taxon>Aquiflexum</taxon>
    </lineage>
</organism>
<evidence type="ECO:0000313" key="5">
    <source>
        <dbReference type="Proteomes" id="UP000192333"/>
    </source>
</evidence>
<dbReference type="PANTHER" id="PTHR11606">
    <property type="entry name" value="GLUTAMATE DEHYDROGENASE"/>
    <property type="match status" value="1"/>
</dbReference>
<dbReference type="STRING" id="758820.SAMN00777080_0544"/>
<dbReference type="SUPFAM" id="SSF51735">
    <property type="entry name" value="NAD(P)-binding Rossmann-fold domains"/>
    <property type="match status" value="1"/>
</dbReference>
<dbReference type="Gene3D" id="3.40.50.720">
    <property type="entry name" value="NAD(P)-binding Rossmann-like Domain"/>
    <property type="match status" value="1"/>
</dbReference>
<dbReference type="InterPro" id="IPR006097">
    <property type="entry name" value="Glu/Leu/Phe/Val/Trp_DH_dimer"/>
</dbReference>
<evidence type="ECO:0000256" key="1">
    <source>
        <dbReference type="ARBA" id="ARBA00006382"/>
    </source>
</evidence>
<dbReference type="Pfam" id="PF02812">
    <property type="entry name" value="ELFV_dehydrog_N"/>
    <property type="match status" value="1"/>
</dbReference>
<accession>A0A1W2H052</accession>
<dbReference type="Pfam" id="PF00208">
    <property type="entry name" value="ELFV_dehydrog"/>
    <property type="match status" value="1"/>
</dbReference>
<evidence type="ECO:0000256" key="2">
    <source>
        <dbReference type="ARBA" id="ARBA00023002"/>
    </source>
</evidence>
<dbReference type="Gene3D" id="3.40.50.10860">
    <property type="entry name" value="Leucine Dehydrogenase, chain A, domain 1"/>
    <property type="match status" value="1"/>
</dbReference>
<dbReference type="GO" id="GO:0006538">
    <property type="term" value="P:L-glutamate catabolic process"/>
    <property type="evidence" value="ECO:0007669"/>
    <property type="project" value="TreeGrafter"/>
</dbReference>
<dbReference type="AlphaFoldDB" id="A0A1W2H052"/>
<dbReference type="InterPro" id="IPR036291">
    <property type="entry name" value="NAD(P)-bd_dom_sf"/>
</dbReference>
<dbReference type="OrthoDB" id="9803297at2"/>
<dbReference type="RefSeq" id="WP_084118857.1">
    <property type="nucleotide sequence ID" value="NZ_LT838813.1"/>
</dbReference>
<dbReference type="SUPFAM" id="SSF53223">
    <property type="entry name" value="Aminoacid dehydrogenase-like, N-terminal domain"/>
    <property type="match status" value="1"/>
</dbReference>
<protein>
    <submittedName>
        <fullName evidence="4">Glutamate dehydrogenase/leucine dehydrogenase</fullName>
    </submittedName>
</protein>
<dbReference type="InterPro" id="IPR046346">
    <property type="entry name" value="Aminoacid_DH-like_N_sf"/>
</dbReference>
<dbReference type="InterPro" id="IPR006096">
    <property type="entry name" value="Glu/Leu/Phe/Val/Trp_DH_C"/>
</dbReference>
<proteinExistence type="inferred from homology"/>
<gene>
    <name evidence="4" type="ORF">SAMN00777080_0544</name>
</gene>
<reference evidence="5" key="1">
    <citation type="submission" date="2017-04" db="EMBL/GenBank/DDBJ databases">
        <authorList>
            <person name="Varghese N."/>
            <person name="Submissions S."/>
        </authorList>
    </citation>
    <scope>NUCLEOTIDE SEQUENCE [LARGE SCALE GENOMIC DNA]</scope>
    <source>
        <strain evidence="5">DSM 16537</strain>
    </source>
</reference>
<dbReference type="Proteomes" id="UP000192333">
    <property type="component" value="Chromosome I"/>
</dbReference>
<dbReference type="PANTHER" id="PTHR11606:SF13">
    <property type="entry name" value="GLUTAMATE DEHYDROGENASE 1, MITOCHONDRIAL"/>
    <property type="match status" value="1"/>
</dbReference>
<sequence>MKELLKKFENQQPEIVFEWSDNESEAEGWVVINSLRGGAAGGGTRMRKGLDKREVESLAKTMEVKFTVSGPAIGGAKSGINFDPNDPRKDEVLKRWYRAVMPLLKSYYGTGGDLNIDEIHEVIPITESFGLWHPQEGIVNGHFHATEPDKIRKIGQLRQGVSKVLEDPLYTPNGPKKYKVADMITGFGVAEAVRHYYKIWGGEIKGKRAIIQGWGNVGAAAACFLAVEGVKIVGIIDRVGGLINEDGFSLDEVRDLFVKRDGNKLVADELIPFDEINEKIWDLESEIFIPAASSRLITKNQVERMVNAGLEVISCGANVPFADSEIFFGPIGMWTDEKISLLPDFIANCGMARVFAHLMSDQVILTDDAIFKDVSNTISKALRKTFESNPTKTGLAQSSLEIALKQLV</sequence>
<dbReference type="GO" id="GO:0004352">
    <property type="term" value="F:glutamate dehydrogenase (NAD+) activity"/>
    <property type="evidence" value="ECO:0007669"/>
    <property type="project" value="TreeGrafter"/>
</dbReference>
<keyword evidence="5" id="KW-1185">Reference proteome</keyword>
<evidence type="ECO:0000313" key="4">
    <source>
        <dbReference type="EMBL" id="SMD42008.1"/>
    </source>
</evidence>
<feature type="domain" description="Glutamate/phenylalanine/leucine/valine/L-tryptophan dehydrogenase C-terminal" evidence="3">
    <location>
        <begin position="181"/>
        <end position="408"/>
    </location>
</feature>